<dbReference type="Proteomes" id="UP001358614">
    <property type="component" value="Chromosome 1"/>
</dbReference>
<feature type="chain" id="PRO_5043713478" description="Protein CPL1-like domain-containing protein" evidence="1">
    <location>
        <begin position="19"/>
        <end position="302"/>
    </location>
</feature>
<dbReference type="InterPro" id="IPR038955">
    <property type="entry name" value="PriA/CPL1_fungi"/>
</dbReference>
<name>A0AAX4KKH4_9TREE</name>
<feature type="domain" description="Protein CPL1-like" evidence="2">
    <location>
        <begin position="233"/>
        <end position="299"/>
    </location>
</feature>
<protein>
    <recommendedName>
        <fullName evidence="2">Protein CPL1-like domain-containing protein</fullName>
    </recommendedName>
</protein>
<dbReference type="PANTHER" id="PTHR35192:SF2">
    <property type="entry name" value="APPLE DOMAIN-CONTAINING PROTEIN"/>
    <property type="match status" value="1"/>
</dbReference>
<dbReference type="Pfam" id="PF21671">
    <property type="entry name" value="CPL1-like"/>
    <property type="match status" value="1"/>
</dbReference>
<dbReference type="AlphaFoldDB" id="A0AAX4KKH4"/>
<dbReference type="RefSeq" id="XP_066084516.1">
    <property type="nucleotide sequence ID" value="XM_066228419.1"/>
</dbReference>
<organism evidence="3 4">
    <name type="scientific">Kwoniella europaea PYCC6329</name>
    <dbReference type="NCBI Taxonomy" id="1423913"/>
    <lineage>
        <taxon>Eukaryota</taxon>
        <taxon>Fungi</taxon>
        <taxon>Dikarya</taxon>
        <taxon>Basidiomycota</taxon>
        <taxon>Agaricomycotina</taxon>
        <taxon>Tremellomycetes</taxon>
        <taxon>Tremellales</taxon>
        <taxon>Cryptococcaceae</taxon>
        <taxon>Kwoniella</taxon>
    </lineage>
</organism>
<feature type="signal peptide" evidence="1">
    <location>
        <begin position="1"/>
        <end position="18"/>
    </location>
</feature>
<keyword evidence="4" id="KW-1185">Reference proteome</keyword>
<gene>
    <name evidence="3" type="ORF">V865_004641</name>
</gene>
<evidence type="ECO:0000313" key="3">
    <source>
        <dbReference type="EMBL" id="WWD06549.1"/>
    </source>
</evidence>
<evidence type="ECO:0000259" key="2">
    <source>
        <dbReference type="Pfam" id="PF21671"/>
    </source>
</evidence>
<dbReference type="EMBL" id="CP144089">
    <property type="protein sequence ID" value="WWD06549.1"/>
    <property type="molecule type" value="Genomic_DNA"/>
</dbReference>
<dbReference type="KEGG" id="ker:91103442"/>
<accession>A0AAX4KKH4</accession>
<dbReference type="GeneID" id="91103442"/>
<proteinExistence type="predicted"/>
<sequence length="302" mass="33290">MIPQFLFALFLFGVSVQAQPPQDDSTVYGTFVGCATTSFAPSDAVFTEDTFTQAEDCALNCYYNPSGQYIWAYFLYGSGQCMCSNTYCTSNHLAVMPEEYVNTLRCADDDYTVWVSASTWSTNRCYSRQEDPEKESIYLNYNYASTQLQGDADGATMNCWCGSQTTYLGANGYEVPCDYNTYAIFQHPVGTIVNSVYAKRQLKERLIRIKNRKRALCPGKMTACVVQGVSDSFECIDTTQELESCGGCSVGEFNVHNTTLGIDCTALPGVPRGAITCSNSKCTAYACKKGWILASDGTCVRF</sequence>
<dbReference type="PANTHER" id="PTHR35192">
    <property type="entry name" value="PROTEIN, PUTATIVE-RELATED"/>
    <property type="match status" value="1"/>
</dbReference>
<reference evidence="3 4" key="1">
    <citation type="submission" date="2024-01" db="EMBL/GenBank/DDBJ databases">
        <title>Comparative genomics of Cryptococcus and Kwoniella reveals pathogenesis evolution and contrasting modes of karyotype evolution via chromosome fusion or intercentromeric recombination.</title>
        <authorList>
            <person name="Coelho M.A."/>
            <person name="David-Palma M."/>
            <person name="Shea T."/>
            <person name="Bowers K."/>
            <person name="McGinley-Smith S."/>
            <person name="Mohammad A.W."/>
            <person name="Gnirke A."/>
            <person name="Yurkov A.M."/>
            <person name="Nowrousian M."/>
            <person name="Sun S."/>
            <person name="Cuomo C.A."/>
            <person name="Heitman J."/>
        </authorList>
    </citation>
    <scope>NUCLEOTIDE SEQUENCE [LARGE SCALE GENOMIC DNA]</scope>
    <source>
        <strain evidence="3 4">PYCC6329</strain>
    </source>
</reference>
<evidence type="ECO:0000256" key="1">
    <source>
        <dbReference type="SAM" id="SignalP"/>
    </source>
</evidence>
<keyword evidence="1" id="KW-0732">Signal</keyword>
<evidence type="ECO:0000313" key="4">
    <source>
        <dbReference type="Proteomes" id="UP001358614"/>
    </source>
</evidence>
<dbReference type="InterPro" id="IPR048661">
    <property type="entry name" value="CPL1-like"/>
</dbReference>